<gene>
    <name evidence="3" type="ORF">DFP90_10412</name>
</gene>
<dbReference type="SMART" id="SM00867">
    <property type="entry name" value="YceI"/>
    <property type="match status" value="1"/>
</dbReference>
<proteinExistence type="predicted"/>
<accession>A0A3D9HN58</accession>
<feature type="domain" description="Lipid/polyisoprenoid-binding YceI-like" evidence="2">
    <location>
        <begin position="25"/>
        <end position="190"/>
    </location>
</feature>
<dbReference type="NCBIfam" id="NF002994">
    <property type="entry name" value="PRK03757.1"/>
    <property type="match status" value="1"/>
</dbReference>
<evidence type="ECO:0000313" key="4">
    <source>
        <dbReference type="Proteomes" id="UP000256845"/>
    </source>
</evidence>
<feature type="chain" id="PRO_5017709984" evidence="1">
    <location>
        <begin position="23"/>
        <end position="192"/>
    </location>
</feature>
<comment type="caution">
    <text evidence="3">The sequence shown here is derived from an EMBL/GenBank/DDBJ whole genome shotgun (WGS) entry which is preliminary data.</text>
</comment>
<dbReference type="InterPro" id="IPR007372">
    <property type="entry name" value="Lipid/polyisoprenoid-bd_YceI"/>
</dbReference>
<dbReference type="InterPro" id="IPR036761">
    <property type="entry name" value="TTHA0802/YceI-like_sf"/>
</dbReference>
<evidence type="ECO:0000259" key="2">
    <source>
        <dbReference type="SMART" id="SM00867"/>
    </source>
</evidence>
<keyword evidence="1" id="KW-0732">Signal</keyword>
<dbReference type="SUPFAM" id="SSF101874">
    <property type="entry name" value="YceI-like"/>
    <property type="match status" value="1"/>
</dbReference>
<dbReference type="EMBL" id="QRDW01000004">
    <property type="protein sequence ID" value="RED50741.1"/>
    <property type="molecule type" value="Genomic_DNA"/>
</dbReference>
<reference evidence="3 4" key="1">
    <citation type="submission" date="2018-07" db="EMBL/GenBank/DDBJ databases">
        <title>Genomic Encyclopedia of Type Strains, Phase III (KMG-III): the genomes of soil and plant-associated and newly described type strains.</title>
        <authorList>
            <person name="Whitman W."/>
        </authorList>
    </citation>
    <scope>NUCLEOTIDE SEQUENCE [LARGE SCALE GENOMIC DNA]</scope>
    <source>
        <strain evidence="3 4">CECT 8488</strain>
    </source>
</reference>
<sequence>MKKALILSAALMAGIVTGGVTKADTYVIDTKGAHASINFNIKHLGYSNLRGRFDKFEGEFTFDEANPEASSVLVTIDTSSVNSNHAERDNHLRSADFLNVSEYPTATFKSTKVTVNGDGQGVITGDLTLNGVTRSIDIVASHVGGGQDPWGGHRQGFTGTTTIALADYGIDFNLGPASKEVELTLEVEGIKQ</sequence>
<feature type="signal peptide" evidence="1">
    <location>
        <begin position="1"/>
        <end position="22"/>
    </location>
</feature>
<dbReference type="Pfam" id="PF04264">
    <property type="entry name" value="YceI"/>
    <property type="match status" value="1"/>
</dbReference>
<dbReference type="OrthoDB" id="9811006at2"/>
<name>A0A3D9HN58_9PROT</name>
<dbReference type="RefSeq" id="WP_115936546.1">
    <property type="nucleotide sequence ID" value="NZ_QRDW01000004.1"/>
</dbReference>
<dbReference type="PANTHER" id="PTHR34406:SF1">
    <property type="entry name" value="PROTEIN YCEI"/>
    <property type="match status" value="1"/>
</dbReference>
<dbReference type="Gene3D" id="2.40.128.110">
    <property type="entry name" value="Lipid/polyisoprenoid-binding, YceI-like"/>
    <property type="match status" value="1"/>
</dbReference>
<dbReference type="Proteomes" id="UP000256845">
    <property type="component" value="Unassembled WGS sequence"/>
</dbReference>
<keyword evidence="4" id="KW-1185">Reference proteome</keyword>
<evidence type="ECO:0000313" key="3">
    <source>
        <dbReference type="EMBL" id="RED50741.1"/>
    </source>
</evidence>
<protein>
    <submittedName>
        <fullName evidence="3">Polyisoprenoid-binding protein YceI</fullName>
    </submittedName>
</protein>
<organism evidence="3 4">
    <name type="scientific">Aestuariispira insulae</name>
    <dbReference type="NCBI Taxonomy" id="1461337"/>
    <lineage>
        <taxon>Bacteria</taxon>
        <taxon>Pseudomonadati</taxon>
        <taxon>Pseudomonadota</taxon>
        <taxon>Alphaproteobacteria</taxon>
        <taxon>Rhodospirillales</taxon>
        <taxon>Kiloniellaceae</taxon>
        <taxon>Aestuariispira</taxon>
    </lineage>
</organism>
<evidence type="ECO:0000256" key="1">
    <source>
        <dbReference type="SAM" id="SignalP"/>
    </source>
</evidence>
<dbReference type="PANTHER" id="PTHR34406">
    <property type="entry name" value="PROTEIN YCEI"/>
    <property type="match status" value="1"/>
</dbReference>
<dbReference type="AlphaFoldDB" id="A0A3D9HN58"/>